<keyword evidence="2" id="KW-0677">Repeat</keyword>
<dbReference type="CDD" id="cd00200">
    <property type="entry name" value="WD40"/>
    <property type="match status" value="2"/>
</dbReference>
<protein>
    <submittedName>
        <fullName evidence="5">WD40 repeat-containing protein</fullName>
    </submittedName>
</protein>
<evidence type="ECO:0000256" key="1">
    <source>
        <dbReference type="ARBA" id="ARBA00022574"/>
    </source>
</evidence>
<organism evidence="5 6">
    <name type="scientific">Candidatus Protofrankia californiensis</name>
    <dbReference type="NCBI Taxonomy" id="1839754"/>
    <lineage>
        <taxon>Bacteria</taxon>
        <taxon>Bacillati</taxon>
        <taxon>Actinomycetota</taxon>
        <taxon>Actinomycetes</taxon>
        <taxon>Frankiales</taxon>
        <taxon>Frankiaceae</taxon>
        <taxon>Protofrankia</taxon>
    </lineage>
</organism>
<dbReference type="PRINTS" id="PR00320">
    <property type="entry name" value="GPROTEINBRPT"/>
</dbReference>
<feature type="repeat" description="WD" evidence="3">
    <location>
        <begin position="724"/>
        <end position="756"/>
    </location>
</feature>
<feature type="repeat" description="WD" evidence="3">
    <location>
        <begin position="493"/>
        <end position="534"/>
    </location>
</feature>
<feature type="repeat" description="WD" evidence="3">
    <location>
        <begin position="398"/>
        <end position="430"/>
    </location>
</feature>
<evidence type="ECO:0000256" key="3">
    <source>
        <dbReference type="PROSITE-ProRule" id="PRU00221"/>
    </source>
</evidence>
<proteinExistence type="predicted"/>
<name>A0A1C3NY71_9ACTN</name>
<dbReference type="PROSITE" id="PS50082">
    <property type="entry name" value="WD_REPEATS_2"/>
    <property type="match status" value="8"/>
</dbReference>
<gene>
    <name evidence="5" type="ORF">FDG2_2727</name>
</gene>
<feature type="repeat" description="WD" evidence="3">
    <location>
        <begin position="757"/>
        <end position="798"/>
    </location>
</feature>
<evidence type="ECO:0000256" key="4">
    <source>
        <dbReference type="SAM" id="MobiDB-lite"/>
    </source>
</evidence>
<dbReference type="InterPro" id="IPR011047">
    <property type="entry name" value="Quinoprotein_ADH-like_sf"/>
</dbReference>
<evidence type="ECO:0000256" key="2">
    <source>
        <dbReference type="ARBA" id="ARBA00022737"/>
    </source>
</evidence>
<feature type="repeat" description="WD" evidence="3">
    <location>
        <begin position="356"/>
        <end position="397"/>
    </location>
</feature>
<feature type="compositionally biased region" description="Polar residues" evidence="4">
    <location>
        <begin position="415"/>
        <end position="424"/>
    </location>
</feature>
<dbReference type="SMART" id="SM00320">
    <property type="entry name" value="WD40"/>
    <property type="match status" value="11"/>
</dbReference>
<dbReference type="PROSITE" id="PS50294">
    <property type="entry name" value="WD_REPEATS_REGION"/>
    <property type="match status" value="8"/>
</dbReference>
<feature type="repeat" description="WD" evidence="3">
    <location>
        <begin position="535"/>
        <end position="576"/>
    </location>
</feature>
<keyword evidence="6" id="KW-1185">Reference proteome</keyword>
<dbReference type="Pfam" id="PF00400">
    <property type="entry name" value="WD40"/>
    <property type="match status" value="9"/>
</dbReference>
<dbReference type="AlphaFoldDB" id="A0A1C3NY71"/>
<dbReference type="InterPro" id="IPR019775">
    <property type="entry name" value="WD40_repeat_CS"/>
</dbReference>
<accession>A0A1C3NY71</accession>
<dbReference type="Gene3D" id="2.160.20.80">
    <property type="entry name" value="E3 ubiquitin-protein ligase SopA"/>
    <property type="match status" value="1"/>
</dbReference>
<dbReference type="PANTHER" id="PTHR19879:SF9">
    <property type="entry name" value="TRANSCRIPTION INITIATION FACTOR TFIID SUBUNIT 5"/>
    <property type="match status" value="1"/>
</dbReference>
<feature type="repeat" description="WD" evidence="3">
    <location>
        <begin position="451"/>
        <end position="492"/>
    </location>
</feature>
<dbReference type="PANTHER" id="PTHR19879">
    <property type="entry name" value="TRANSCRIPTION INITIATION FACTOR TFIID"/>
    <property type="match status" value="1"/>
</dbReference>
<feature type="repeat" description="WD" evidence="3">
    <location>
        <begin position="577"/>
        <end position="618"/>
    </location>
</feature>
<dbReference type="Pfam" id="PF00805">
    <property type="entry name" value="Pentapeptide"/>
    <property type="match status" value="1"/>
</dbReference>
<sequence length="872" mass="92397">MNPRMLSFIAELPEDDLLAACAPDGTVSAADLYARLVARWLENEVARRQPSRGSFQTLTVGQLRQAVDALAVMLWESGEDATDLAELSDTVRATLTDLGKVKLDATQAAFIVGSGSLLVRRENRFSFVHRSIMEFLTAAVTARQLDGGHRASSLLARRNMSQLMIDFLVGLADQDALGAWAQRVLTDREDTAGASPVNALRVARALGLPVDRARLAGQDLRGQNLSGRNLRFADLTGAVLAGIRLPDADLTGADLTGADLTGARLIRPVLTNVRLTGSRWQRAALLHPQLDTDSAATPELAAAAILGRDRVEAMLLPPAQEPRSIAFAPDGTVLAACWGQQVLLVDPDGPRPLRTLTGHTAAVRSVAFSPDGTTLATGGDDHTIRLWEAATGQQTRRLSGHTGAVRSVAFSPDGTTLATGSDDGTVQLWDATGRPGNRRPGNRRPDRITDHTHDVHEVQTLAFSPDGTTLATGSDDGTVQLWDVISSRRTAMLTGHTGAVWSVVFSPDGTTLATGGDDHTIRLWEAATGQQTAQLTRHTDHVHAVAFSPDGTTLATGSDDGTVQLWDVISSRRTAMLTGHTGAVRSVAFSPDGTTLATGGTDRTLRLWDPTGGQETGRLTGRGDPVWAVAFSPDGTTLATSQNTGHDTNSDHPTVRLWELATGRQTGRLTGNVDVTTAAGAVAFSPDGATLATVHADALLRWDVTTGRRTSHLAGHAGALWPVAVAFSPDPTIIATGGDDGTVRLWNITTGHQVGRLGGHTGPVRAIAFSPDPTIIATGGDDGTVRLWNITTGTTIATVVGLAEGGWSVLLPDGSAKIDGDPANFLWWIIKLCRLEPGELAPLALDAPIPGFEHIPHSPIRPDSRNRRRWFP</sequence>
<dbReference type="InterPro" id="IPR001646">
    <property type="entry name" value="5peptide_repeat"/>
</dbReference>
<dbReference type="InterPro" id="IPR015943">
    <property type="entry name" value="WD40/YVTN_repeat-like_dom_sf"/>
</dbReference>
<dbReference type="Gene3D" id="2.130.10.10">
    <property type="entry name" value="YVTN repeat-like/Quinoprotein amine dehydrogenase"/>
    <property type="match status" value="5"/>
</dbReference>
<dbReference type="Proteomes" id="UP000199013">
    <property type="component" value="Unassembled WGS sequence"/>
</dbReference>
<reference evidence="6" key="1">
    <citation type="submission" date="2016-02" db="EMBL/GenBank/DDBJ databases">
        <authorList>
            <person name="Wibberg D."/>
        </authorList>
    </citation>
    <scope>NUCLEOTIDE SEQUENCE [LARGE SCALE GENOMIC DNA]</scope>
</reference>
<dbReference type="SUPFAM" id="SSF141571">
    <property type="entry name" value="Pentapeptide repeat-like"/>
    <property type="match status" value="1"/>
</dbReference>
<dbReference type="InterPro" id="IPR001680">
    <property type="entry name" value="WD40_rpt"/>
</dbReference>
<feature type="region of interest" description="Disordered" evidence="4">
    <location>
        <begin position="415"/>
        <end position="450"/>
    </location>
</feature>
<dbReference type="SUPFAM" id="SSF50998">
    <property type="entry name" value="Quinoprotein alcohol dehydrogenase-like"/>
    <property type="match status" value="2"/>
</dbReference>
<dbReference type="InterPro" id="IPR020472">
    <property type="entry name" value="WD40_PAC1"/>
</dbReference>
<evidence type="ECO:0000313" key="6">
    <source>
        <dbReference type="Proteomes" id="UP000199013"/>
    </source>
</evidence>
<evidence type="ECO:0000313" key="5">
    <source>
        <dbReference type="EMBL" id="SBW22496.1"/>
    </source>
</evidence>
<dbReference type="PROSITE" id="PS00678">
    <property type="entry name" value="WD_REPEATS_1"/>
    <property type="match status" value="6"/>
</dbReference>
<keyword evidence="1 3" id="KW-0853">WD repeat</keyword>
<dbReference type="EMBL" id="FLUV01001158">
    <property type="protein sequence ID" value="SBW22496.1"/>
    <property type="molecule type" value="Genomic_DNA"/>
</dbReference>